<keyword evidence="3" id="KW-0805">Transcription regulation</keyword>
<evidence type="ECO:0000256" key="6">
    <source>
        <dbReference type="ARBA" id="ARBA00023242"/>
    </source>
</evidence>
<dbReference type="PANTHER" id="PTHR13215">
    <property type="entry name" value="RNA POLYMERASE II TRANSCRIPTIONAL COACTIVATOR"/>
    <property type="match status" value="1"/>
</dbReference>
<sequence length="174" mass="20616">MSSLRYSVPLENNRFARVVEWNGEPRVDLREWECINSEPVKATKKGVSLDLIQFKTLTDILQDYVDESLKKMEAISWHLGANVFITVQKDNPCVDIRLYWRPPDKTESVPTRRGLCMRPSEYTTFKQHLEEIKKNLPELQSVKPCYLRDDHMNQIGMLRCKHCNPNDYQNWQTW</sequence>
<dbReference type="InterPro" id="IPR009044">
    <property type="entry name" value="ssDNA-bd_transcriptional_reg"/>
</dbReference>
<keyword evidence="5" id="KW-0804">Transcription</keyword>
<feature type="domain" description="Transcriptional coactivator p15 (PC4) C-terminal" evidence="7">
    <location>
        <begin position="9"/>
        <end position="59"/>
    </location>
</feature>
<dbReference type="GO" id="GO:0005634">
    <property type="term" value="C:nucleus"/>
    <property type="evidence" value="ECO:0007669"/>
    <property type="project" value="UniProtKB-SubCell"/>
</dbReference>
<dbReference type="AlphaFoldDB" id="A0AA88YTM5"/>
<comment type="subcellular location">
    <subcellularLocation>
        <location evidence="1">Nucleus</location>
    </subcellularLocation>
</comment>
<proteinExistence type="inferred from homology"/>
<evidence type="ECO:0000256" key="2">
    <source>
        <dbReference type="ARBA" id="ARBA00009001"/>
    </source>
</evidence>
<dbReference type="InterPro" id="IPR003173">
    <property type="entry name" value="PC4_C"/>
</dbReference>
<comment type="caution">
    <text evidence="8">The sequence shown here is derived from an EMBL/GenBank/DDBJ whole genome shotgun (WGS) entry which is preliminary data.</text>
</comment>
<accession>A0AA88YTM5</accession>
<gene>
    <name evidence="8" type="ORF">FSP39_006952</name>
</gene>
<reference evidence="8" key="1">
    <citation type="submission" date="2019-08" db="EMBL/GenBank/DDBJ databases">
        <title>The improved chromosome-level genome for the pearl oyster Pinctada fucata martensii using PacBio sequencing and Hi-C.</title>
        <authorList>
            <person name="Zheng Z."/>
        </authorList>
    </citation>
    <scope>NUCLEOTIDE SEQUENCE</scope>
    <source>
        <strain evidence="8">ZZ-2019</strain>
        <tissue evidence="8">Adductor muscle</tissue>
    </source>
</reference>
<keyword evidence="4" id="KW-0238">DNA-binding</keyword>
<evidence type="ECO:0000259" key="7">
    <source>
        <dbReference type="Pfam" id="PF02229"/>
    </source>
</evidence>
<keyword evidence="6" id="KW-0539">Nucleus</keyword>
<evidence type="ECO:0000256" key="1">
    <source>
        <dbReference type="ARBA" id="ARBA00004123"/>
    </source>
</evidence>
<dbReference type="GO" id="GO:0003677">
    <property type="term" value="F:DNA binding"/>
    <property type="evidence" value="ECO:0007669"/>
    <property type="project" value="UniProtKB-KW"/>
</dbReference>
<dbReference type="GO" id="GO:0003713">
    <property type="term" value="F:transcription coactivator activity"/>
    <property type="evidence" value="ECO:0007669"/>
    <property type="project" value="InterPro"/>
</dbReference>
<keyword evidence="9" id="KW-1185">Reference proteome</keyword>
<feature type="domain" description="Transcriptional coactivator p15 (PC4) C-terminal" evidence="7">
    <location>
        <begin position="77"/>
        <end position="128"/>
    </location>
</feature>
<name>A0AA88YTM5_PINIB</name>
<comment type="similarity">
    <text evidence="2">Belongs to the transcriptional coactivator PC4 family.</text>
</comment>
<organism evidence="8 9">
    <name type="scientific">Pinctada imbricata</name>
    <name type="common">Atlantic pearl-oyster</name>
    <name type="synonym">Pinctada martensii</name>
    <dbReference type="NCBI Taxonomy" id="66713"/>
    <lineage>
        <taxon>Eukaryota</taxon>
        <taxon>Metazoa</taxon>
        <taxon>Spiralia</taxon>
        <taxon>Lophotrochozoa</taxon>
        <taxon>Mollusca</taxon>
        <taxon>Bivalvia</taxon>
        <taxon>Autobranchia</taxon>
        <taxon>Pteriomorphia</taxon>
        <taxon>Pterioida</taxon>
        <taxon>Pterioidea</taxon>
        <taxon>Pteriidae</taxon>
        <taxon>Pinctada</taxon>
    </lineage>
</organism>
<evidence type="ECO:0000256" key="5">
    <source>
        <dbReference type="ARBA" id="ARBA00023163"/>
    </source>
</evidence>
<dbReference type="InterPro" id="IPR045125">
    <property type="entry name" value="Sub1/Tcp4-like"/>
</dbReference>
<dbReference type="EMBL" id="VSWD01000002">
    <property type="protein sequence ID" value="KAK3107091.1"/>
    <property type="molecule type" value="Genomic_DNA"/>
</dbReference>
<evidence type="ECO:0000313" key="8">
    <source>
        <dbReference type="EMBL" id="KAK3107091.1"/>
    </source>
</evidence>
<protein>
    <recommendedName>
        <fullName evidence="7">Transcriptional coactivator p15 (PC4) C-terminal domain-containing protein</fullName>
    </recommendedName>
</protein>
<dbReference type="Pfam" id="PF02229">
    <property type="entry name" value="PC4"/>
    <property type="match status" value="2"/>
</dbReference>
<dbReference type="Proteomes" id="UP001186944">
    <property type="component" value="Unassembled WGS sequence"/>
</dbReference>
<evidence type="ECO:0000313" key="9">
    <source>
        <dbReference type="Proteomes" id="UP001186944"/>
    </source>
</evidence>
<dbReference type="SUPFAM" id="SSF54447">
    <property type="entry name" value="ssDNA-binding transcriptional regulator domain"/>
    <property type="match status" value="2"/>
</dbReference>
<evidence type="ECO:0000256" key="4">
    <source>
        <dbReference type="ARBA" id="ARBA00023125"/>
    </source>
</evidence>
<dbReference type="GO" id="GO:0060261">
    <property type="term" value="P:positive regulation of transcription initiation by RNA polymerase II"/>
    <property type="evidence" value="ECO:0007669"/>
    <property type="project" value="InterPro"/>
</dbReference>
<dbReference type="Gene3D" id="2.30.31.10">
    <property type="entry name" value="Transcriptional Coactivator Pc4, Chain A"/>
    <property type="match status" value="2"/>
</dbReference>
<evidence type="ECO:0000256" key="3">
    <source>
        <dbReference type="ARBA" id="ARBA00023015"/>
    </source>
</evidence>